<dbReference type="CDD" id="cd02241">
    <property type="entry name" value="cupin_OxOx"/>
    <property type="match status" value="1"/>
</dbReference>
<sequence>TLPTAVKKFQRLLTANGEALLSGEALRALTVFNFNGATPAPGAKGGATKAANIETFPILTGLGISTTLGFLDACGINTPHVHPRATEFLTVVEGKVNFGYILENGLVAAGNNQEIAGTLNKFEGTVFPMGSIHYQINPECKPAVFVATLNSEDPGTSQVAQNFFGLNPDVVNATLGFPKTIDGKNIEQFRKTIPANIAQDIDICLAKCQDQGQGQ</sequence>
<dbReference type="GO" id="GO:0030145">
    <property type="term" value="F:manganese ion binding"/>
    <property type="evidence" value="ECO:0007669"/>
    <property type="project" value="InterPro"/>
</dbReference>
<dbReference type="OrthoDB" id="1921208at2759"/>
<keyword evidence="5" id="KW-0464">Manganese</keyword>
<evidence type="ECO:0000256" key="4">
    <source>
        <dbReference type="ARBA" id="ARBA00022723"/>
    </source>
</evidence>
<dbReference type="RefSeq" id="XP_033679725.1">
    <property type="nucleotide sequence ID" value="XM_033822613.1"/>
</dbReference>
<dbReference type="InterPro" id="IPR011051">
    <property type="entry name" value="RmlC_Cupin_sf"/>
</dbReference>
<organism evidence="7 8">
    <name type="scientific">Trematosphaeria pertusa</name>
    <dbReference type="NCBI Taxonomy" id="390896"/>
    <lineage>
        <taxon>Eukaryota</taxon>
        <taxon>Fungi</taxon>
        <taxon>Dikarya</taxon>
        <taxon>Ascomycota</taxon>
        <taxon>Pezizomycotina</taxon>
        <taxon>Dothideomycetes</taxon>
        <taxon>Pleosporomycetidae</taxon>
        <taxon>Pleosporales</taxon>
        <taxon>Massarineae</taxon>
        <taxon>Trematosphaeriaceae</taxon>
        <taxon>Trematosphaeria</taxon>
    </lineage>
</organism>
<evidence type="ECO:0000313" key="8">
    <source>
        <dbReference type="Proteomes" id="UP000800094"/>
    </source>
</evidence>
<feature type="non-terminal residue" evidence="7">
    <location>
        <position position="215"/>
    </location>
</feature>
<dbReference type="InterPro" id="IPR006045">
    <property type="entry name" value="Cupin_1"/>
</dbReference>
<protein>
    <submittedName>
        <fullName evidence="7">RmlC-like cupin</fullName>
    </submittedName>
</protein>
<name>A0A6A6I326_9PLEO</name>
<evidence type="ECO:0000259" key="6">
    <source>
        <dbReference type="SMART" id="SM00835"/>
    </source>
</evidence>
<reference evidence="7" key="1">
    <citation type="journal article" date="2020" name="Stud. Mycol.">
        <title>101 Dothideomycetes genomes: a test case for predicting lifestyles and emergence of pathogens.</title>
        <authorList>
            <person name="Haridas S."/>
            <person name="Albert R."/>
            <person name="Binder M."/>
            <person name="Bloem J."/>
            <person name="Labutti K."/>
            <person name="Salamov A."/>
            <person name="Andreopoulos B."/>
            <person name="Baker S."/>
            <person name="Barry K."/>
            <person name="Bills G."/>
            <person name="Bluhm B."/>
            <person name="Cannon C."/>
            <person name="Castanera R."/>
            <person name="Culley D."/>
            <person name="Daum C."/>
            <person name="Ezra D."/>
            <person name="Gonzalez J."/>
            <person name="Henrissat B."/>
            <person name="Kuo A."/>
            <person name="Liang C."/>
            <person name="Lipzen A."/>
            <person name="Lutzoni F."/>
            <person name="Magnuson J."/>
            <person name="Mondo S."/>
            <person name="Nolan M."/>
            <person name="Ohm R."/>
            <person name="Pangilinan J."/>
            <person name="Park H.-J."/>
            <person name="Ramirez L."/>
            <person name="Alfaro M."/>
            <person name="Sun H."/>
            <person name="Tritt A."/>
            <person name="Yoshinaga Y."/>
            <person name="Zwiers L.-H."/>
            <person name="Turgeon B."/>
            <person name="Goodwin S."/>
            <person name="Spatafora J."/>
            <person name="Crous P."/>
            <person name="Grigoriev I."/>
        </authorList>
    </citation>
    <scope>NUCLEOTIDE SEQUENCE</scope>
    <source>
        <strain evidence="7">CBS 122368</strain>
    </source>
</reference>
<dbReference type="EMBL" id="ML987202">
    <property type="protein sequence ID" value="KAF2244721.1"/>
    <property type="molecule type" value="Genomic_DNA"/>
</dbReference>
<dbReference type="InterPro" id="IPR014710">
    <property type="entry name" value="RmlC-like_jellyroll"/>
</dbReference>
<dbReference type="SMART" id="SM00835">
    <property type="entry name" value="Cupin_1"/>
    <property type="match status" value="1"/>
</dbReference>
<feature type="domain" description="Cupin type-1" evidence="6">
    <location>
        <begin position="32"/>
        <end position="187"/>
    </location>
</feature>
<accession>A0A6A6I326</accession>
<keyword evidence="4" id="KW-0479">Metal-binding</keyword>
<comment type="subcellular location">
    <subcellularLocation>
        <location evidence="1">Secreted</location>
    </subcellularLocation>
</comment>
<evidence type="ECO:0000256" key="2">
    <source>
        <dbReference type="ARBA" id="ARBA00007456"/>
    </source>
</evidence>
<feature type="non-terminal residue" evidence="7">
    <location>
        <position position="1"/>
    </location>
</feature>
<keyword evidence="3" id="KW-0964">Secreted</keyword>
<dbReference type="GeneID" id="54575943"/>
<dbReference type="SUPFAM" id="SSF51182">
    <property type="entry name" value="RmlC-like cupins"/>
    <property type="match status" value="1"/>
</dbReference>
<dbReference type="Gene3D" id="2.60.120.10">
    <property type="entry name" value="Jelly Rolls"/>
    <property type="match status" value="1"/>
</dbReference>
<keyword evidence="8" id="KW-1185">Reference proteome</keyword>
<comment type="similarity">
    <text evidence="2">Belongs to the germin family.</text>
</comment>
<evidence type="ECO:0000256" key="1">
    <source>
        <dbReference type="ARBA" id="ARBA00004613"/>
    </source>
</evidence>
<dbReference type="PRINTS" id="PR00325">
    <property type="entry name" value="GERMIN"/>
</dbReference>
<dbReference type="InterPro" id="IPR001929">
    <property type="entry name" value="Germin"/>
</dbReference>
<dbReference type="AlphaFoldDB" id="A0A6A6I326"/>
<dbReference type="Proteomes" id="UP000800094">
    <property type="component" value="Unassembled WGS sequence"/>
</dbReference>
<evidence type="ECO:0000313" key="7">
    <source>
        <dbReference type="EMBL" id="KAF2244721.1"/>
    </source>
</evidence>
<dbReference type="GO" id="GO:0005576">
    <property type="term" value="C:extracellular region"/>
    <property type="evidence" value="ECO:0007669"/>
    <property type="project" value="UniProtKB-SubCell"/>
</dbReference>
<proteinExistence type="inferred from homology"/>
<evidence type="ECO:0000256" key="5">
    <source>
        <dbReference type="ARBA" id="ARBA00023211"/>
    </source>
</evidence>
<evidence type="ECO:0000256" key="3">
    <source>
        <dbReference type="ARBA" id="ARBA00022525"/>
    </source>
</evidence>
<dbReference type="PANTHER" id="PTHR31238">
    <property type="entry name" value="GERMIN-LIKE PROTEIN SUBFAMILY 3 MEMBER 3"/>
    <property type="match status" value="1"/>
</dbReference>
<gene>
    <name evidence="7" type="ORF">BU26DRAFT_384513</name>
</gene>
<dbReference type="Pfam" id="PF00190">
    <property type="entry name" value="Cupin_1"/>
    <property type="match status" value="1"/>
</dbReference>